<dbReference type="EMBL" id="CATNWA010004106">
    <property type="protein sequence ID" value="CAI9547070.1"/>
    <property type="molecule type" value="Genomic_DNA"/>
</dbReference>
<organism evidence="1 2">
    <name type="scientific">Staurois parvus</name>
    <dbReference type="NCBI Taxonomy" id="386267"/>
    <lineage>
        <taxon>Eukaryota</taxon>
        <taxon>Metazoa</taxon>
        <taxon>Chordata</taxon>
        <taxon>Craniata</taxon>
        <taxon>Vertebrata</taxon>
        <taxon>Euteleostomi</taxon>
        <taxon>Amphibia</taxon>
        <taxon>Batrachia</taxon>
        <taxon>Anura</taxon>
        <taxon>Neobatrachia</taxon>
        <taxon>Ranoidea</taxon>
        <taxon>Ranidae</taxon>
        <taxon>Staurois</taxon>
    </lineage>
</organism>
<sequence>PLACSPLRFCLIPTCDCSLLTLACLLTTFLFDPYLLIRYWTSACSPPAKSISNIRSSGEHRLYLDSEPQVIPLLRHGDLPVYLSCWFQVSLSTAIATGL</sequence>
<comment type="caution">
    <text evidence="1">The sequence shown here is derived from an EMBL/GenBank/DDBJ whole genome shotgun (WGS) entry which is preliminary data.</text>
</comment>
<protein>
    <submittedName>
        <fullName evidence="1">Uncharacterized protein</fullName>
    </submittedName>
</protein>
<gene>
    <name evidence="1" type="ORF">SPARVUS_LOCUS2925596</name>
</gene>
<proteinExistence type="predicted"/>
<feature type="non-terminal residue" evidence="1">
    <location>
        <position position="1"/>
    </location>
</feature>
<accession>A0ABN9BHH2</accession>
<evidence type="ECO:0000313" key="2">
    <source>
        <dbReference type="Proteomes" id="UP001162483"/>
    </source>
</evidence>
<dbReference type="Proteomes" id="UP001162483">
    <property type="component" value="Unassembled WGS sequence"/>
</dbReference>
<evidence type="ECO:0000313" key="1">
    <source>
        <dbReference type="EMBL" id="CAI9547070.1"/>
    </source>
</evidence>
<keyword evidence="2" id="KW-1185">Reference proteome</keyword>
<reference evidence="1" key="1">
    <citation type="submission" date="2023-05" db="EMBL/GenBank/DDBJ databases">
        <authorList>
            <person name="Stuckert A."/>
        </authorList>
    </citation>
    <scope>NUCLEOTIDE SEQUENCE</scope>
</reference>
<name>A0ABN9BHH2_9NEOB</name>